<accession>A0A9D3N3R2</accession>
<gene>
    <name evidence="2" type="ORF">KOW79_021113</name>
</gene>
<evidence type="ECO:0000313" key="3">
    <source>
        <dbReference type="Proteomes" id="UP000824219"/>
    </source>
</evidence>
<dbReference type="Proteomes" id="UP000824219">
    <property type="component" value="Linkage Group LG27"/>
</dbReference>
<dbReference type="AlphaFoldDB" id="A0A9D3N3R2"/>
<dbReference type="EMBL" id="JAHKSW010000027">
    <property type="protein sequence ID" value="KAG7315025.1"/>
    <property type="molecule type" value="Genomic_DNA"/>
</dbReference>
<feature type="compositionally biased region" description="Polar residues" evidence="1">
    <location>
        <begin position="1"/>
        <end position="11"/>
    </location>
</feature>
<feature type="region of interest" description="Disordered" evidence="1">
    <location>
        <begin position="1"/>
        <end position="21"/>
    </location>
</feature>
<evidence type="ECO:0000313" key="2">
    <source>
        <dbReference type="EMBL" id="KAG7315025.1"/>
    </source>
</evidence>
<name>A0A9D3N3R2_9TELE</name>
<keyword evidence="3" id="KW-1185">Reference proteome</keyword>
<reference evidence="2 3" key="1">
    <citation type="submission" date="2021-06" db="EMBL/GenBank/DDBJ databases">
        <title>Chromosome-level genome assembly of the red-tail catfish (Hemibagrus wyckioides).</title>
        <authorList>
            <person name="Shao F."/>
        </authorList>
    </citation>
    <scope>NUCLEOTIDE SEQUENCE [LARGE SCALE GENOMIC DNA]</scope>
    <source>
        <strain evidence="2">EC202008001</strain>
        <tissue evidence="2">Blood</tissue>
    </source>
</reference>
<protein>
    <submittedName>
        <fullName evidence="2">Uncharacterized protein</fullName>
    </submittedName>
</protein>
<sequence>MKDQCYSQQSRRAAEGWTESAETSPFTFLNRKESQVLSILQRARSRREPSEEIHCHLVSGREASLPRPSLDCKEV</sequence>
<evidence type="ECO:0000256" key="1">
    <source>
        <dbReference type="SAM" id="MobiDB-lite"/>
    </source>
</evidence>
<comment type="caution">
    <text evidence="2">The sequence shown here is derived from an EMBL/GenBank/DDBJ whole genome shotgun (WGS) entry which is preliminary data.</text>
</comment>
<organism evidence="2 3">
    <name type="scientific">Hemibagrus wyckioides</name>
    <dbReference type="NCBI Taxonomy" id="337641"/>
    <lineage>
        <taxon>Eukaryota</taxon>
        <taxon>Metazoa</taxon>
        <taxon>Chordata</taxon>
        <taxon>Craniata</taxon>
        <taxon>Vertebrata</taxon>
        <taxon>Euteleostomi</taxon>
        <taxon>Actinopterygii</taxon>
        <taxon>Neopterygii</taxon>
        <taxon>Teleostei</taxon>
        <taxon>Ostariophysi</taxon>
        <taxon>Siluriformes</taxon>
        <taxon>Bagridae</taxon>
        <taxon>Hemibagrus</taxon>
    </lineage>
</organism>
<proteinExistence type="predicted"/>